<evidence type="ECO:0000256" key="1">
    <source>
        <dbReference type="SAM" id="SignalP"/>
    </source>
</evidence>
<reference evidence="2 3" key="1">
    <citation type="submission" date="2016-10" db="EMBL/GenBank/DDBJ databases">
        <authorList>
            <person name="de Groot N.N."/>
        </authorList>
    </citation>
    <scope>NUCLEOTIDE SEQUENCE [LARGE SCALE GENOMIC DNA]</scope>
    <source>
        <strain evidence="2 3">DSM 3217</strain>
    </source>
</reference>
<organism evidence="2 3">
    <name type="scientific">Eubacterium oxidoreducens</name>
    <dbReference type="NCBI Taxonomy" id="1732"/>
    <lineage>
        <taxon>Bacteria</taxon>
        <taxon>Bacillati</taxon>
        <taxon>Bacillota</taxon>
        <taxon>Clostridia</taxon>
        <taxon>Eubacteriales</taxon>
        <taxon>Eubacteriaceae</taxon>
        <taxon>Eubacterium</taxon>
    </lineage>
</organism>
<sequence>MRKNKLTKLMAGVLSAAVVLSGSALMGTATAANAAEVKSLDVTFSVYDAGYVMTPTTLTVSADLDDNYVAQVGCSDDTDTPTVLDAVIAAHIKLYGEKFYETHPFTAPGGWTTAAFGKTSSLGYYVNSTSVDMMNNVELSANDKVEFFFYQDTNLWSDVYMTFDKSTVSTTVGSSTTLNLKAVSGYDSNYNLVFANASNVAVTSNGTKVGTTDSSGNIKLTFSKAGTYVISLASTTTYNGSPIIAPYCKVTVTKNAQTITKKSPTKVKKYKYSKTKKRTFKIKVKNAKTTLVYKSSSKNITVNKNGKVTIKKGTKKGTYKIKVYAKATTKYKKSNVLTFKIKIK</sequence>
<gene>
    <name evidence="2" type="ORF">SAMN02910417_00334</name>
</gene>
<dbReference type="AlphaFoldDB" id="A0A1G6AB21"/>
<dbReference type="OrthoDB" id="1885452at2"/>
<proteinExistence type="predicted"/>
<name>A0A1G6AB21_EUBOX</name>
<evidence type="ECO:0000313" key="3">
    <source>
        <dbReference type="Proteomes" id="UP000199228"/>
    </source>
</evidence>
<feature type="chain" id="PRO_5011620190" description="DUF4430 domain-containing protein" evidence="1">
    <location>
        <begin position="35"/>
        <end position="344"/>
    </location>
</feature>
<keyword evidence="1" id="KW-0732">Signal</keyword>
<dbReference type="Proteomes" id="UP000199228">
    <property type="component" value="Unassembled WGS sequence"/>
</dbReference>
<feature type="signal peptide" evidence="1">
    <location>
        <begin position="1"/>
        <end position="34"/>
    </location>
</feature>
<dbReference type="RefSeq" id="WP_090171574.1">
    <property type="nucleotide sequence ID" value="NZ_FMXR01000005.1"/>
</dbReference>
<evidence type="ECO:0000313" key="2">
    <source>
        <dbReference type="EMBL" id="SDB05263.1"/>
    </source>
</evidence>
<dbReference type="EMBL" id="FMXR01000005">
    <property type="protein sequence ID" value="SDB05263.1"/>
    <property type="molecule type" value="Genomic_DNA"/>
</dbReference>
<keyword evidence="3" id="KW-1185">Reference proteome</keyword>
<dbReference type="STRING" id="1732.SAMN02910417_00334"/>
<evidence type="ECO:0008006" key="4">
    <source>
        <dbReference type="Google" id="ProtNLM"/>
    </source>
</evidence>
<accession>A0A1G6AB21</accession>
<protein>
    <recommendedName>
        <fullName evidence="4">DUF4430 domain-containing protein</fullName>
    </recommendedName>
</protein>